<dbReference type="PANTHER" id="PTHR42924">
    <property type="entry name" value="EXONUCLEASE"/>
    <property type="match status" value="1"/>
</dbReference>
<accession>A0A6G9YQH7</accession>
<evidence type="ECO:0000313" key="2">
    <source>
        <dbReference type="EMBL" id="QIS15347.1"/>
    </source>
</evidence>
<dbReference type="CDD" id="cd07438">
    <property type="entry name" value="PHP_HisPPase_AMP"/>
    <property type="match status" value="1"/>
</dbReference>
<keyword evidence="3" id="KW-1185">Reference proteome</keyword>
<protein>
    <submittedName>
        <fullName evidence="2">PHP domain-containing protein</fullName>
    </submittedName>
</protein>
<gene>
    <name evidence="2" type="ORF">F5544_37605</name>
</gene>
<dbReference type="EMBL" id="CP046172">
    <property type="protein sequence ID" value="QIS15347.1"/>
    <property type="molecule type" value="Genomic_DNA"/>
</dbReference>
<dbReference type="AlphaFoldDB" id="A0A6G9YQH7"/>
<dbReference type="Gene3D" id="1.10.150.650">
    <property type="match status" value="1"/>
</dbReference>
<evidence type="ECO:0000259" key="1">
    <source>
        <dbReference type="SMART" id="SM00481"/>
    </source>
</evidence>
<dbReference type="InterPro" id="IPR003141">
    <property type="entry name" value="Pol/His_phosphatase_N"/>
</dbReference>
<feature type="domain" description="Polymerase/histidinol phosphatase N-terminal" evidence="1">
    <location>
        <begin position="42"/>
        <end position="106"/>
    </location>
</feature>
<dbReference type="Pfam" id="PF02811">
    <property type="entry name" value="PHP"/>
    <property type="match status" value="1"/>
</dbReference>
<dbReference type="GO" id="GO:0035312">
    <property type="term" value="F:5'-3' DNA exonuclease activity"/>
    <property type="evidence" value="ECO:0007669"/>
    <property type="project" value="TreeGrafter"/>
</dbReference>
<dbReference type="InterPro" id="IPR004013">
    <property type="entry name" value="PHP_dom"/>
</dbReference>
<dbReference type="PANTHER" id="PTHR42924:SF3">
    <property type="entry name" value="POLYMERASE_HISTIDINOL PHOSPHATASE N-TERMINAL DOMAIN-CONTAINING PROTEIN"/>
    <property type="match status" value="1"/>
</dbReference>
<reference evidence="2 3" key="1">
    <citation type="journal article" date="2019" name="ACS Chem. Biol.">
        <title>Identification and Mobilization of a Cryptic Antibiotic Biosynthesis Gene Locus from a Human-Pathogenic Nocardia Isolate.</title>
        <authorList>
            <person name="Herisse M."/>
            <person name="Ishida K."/>
            <person name="Porter J.L."/>
            <person name="Howden B."/>
            <person name="Hertweck C."/>
            <person name="Stinear T.P."/>
            <person name="Pidot S.J."/>
        </authorList>
    </citation>
    <scope>NUCLEOTIDE SEQUENCE [LARGE SCALE GENOMIC DNA]</scope>
    <source>
        <strain evidence="2 3">AUSMDU00012717</strain>
    </source>
</reference>
<dbReference type="InterPro" id="IPR016195">
    <property type="entry name" value="Pol/histidinol_Pase-like"/>
</dbReference>
<evidence type="ECO:0000313" key="3">
    <source>
        <dbReference type="Proteomes" id="UP000503540"/>
    </source>
</evidence>
<dbReference type="Gene3D" id="3.20.20.140">
    <property type="entry name" value="Metal-dependent hydrolases"/>
    <property type="match status" value="1"/>
</dbReference>
<dbReference type="InterPro" id="IPR052018">
    <property type="entry name" value="PHP_domain"/>
</dbReference>
<dbReference type="Proteomes" id="UP000503540">
    <property type="component" value="Chromosome"/>
</dbReference>
<dbReference type="SMART" id="SM00481">
    <property type="entry name" value="POLIIIAc"/>
    <property type="match status" value="1"/>
</dbReference>
<dbReference type="SUPFAM" id="SSF89550">
    <property type="entry name" value="PHP domain-like"/>
    <property type="match status" value="1"/>
</dbReference>
<organism evidence="2 3">
    <name type="scientific">Nocardia arthritidis</name>
    <dbReference type="NCBI Taxonomy" id="228602"/>
    <lineage>
        <taxon>Bacteria</taxon>
        <taxon>Bacillati</taxon>
        <taxon>Actinomycetota</taxon>
        <taxon>Actinomycetes</taxon>
        <taxon>Mycobacteriales</taxon>
        <taxon>Nocardiaceae</taxon>
        <taxon>Nocardia</taxon>
    </lineage>
</organism>
<dbReference type="KEGG" id="nah:F5544_37605"/>
<dbReference type="GO" id="GO:0004534">
    <property type="term" value="F:5'-3' RNA exonuclease activity"/>
    <property type="evidence" value="ECO:0007669"/>
    <property type="project" value="TreeGrafter"/>
</dbReference>
<sequence>MRGRKRVSMSAIRAGARPRCNTERDVSARFAQRHGMTDVVRIDLHTHSTASDGTDTPAELVRNAAAAGLDVVAITDHDTTAGWAEAVEARPDGLTLVRGMEMSCIALGEDGWPVPVHLLAYLFDPADRGFAEERERLRGERVERLRAMAERMRADGLPIDPDAVLASAGGSAGRPHLARALVAAGVVPSVDAAFTELLAPHGRYYAEKADTPLRRAVEMIAAAGGVSVLAHARARKRGRLIAEEAIREATTLGLGGLELDHPDHSAADRAVLAALADELGLLTTGSSDYHGSNKTIRLGQFTTDPAQFEELAGKATGVPVIAP</sequence>
<proteinExistence type="predicted"/>
<name>A0A6G9YQH7_9NOCA</name>